<dbReference type="Pfam" id="PF05724">
    <property type="entry name" value="TPMT"/>
    <property type="match status" value="1"/>
</dbReference>
<comment type="similarity">
    <text evidence="3">Belongs to the class I-like SAM-binding methyltransferase superfamily. TPMT family.</text>
</comment>
<dbReference type="InterPro" id="IPR008854">
    <property type="entry name" value="TPMT"/>
</dbReference>
<evidence type="ECO:0000313" key="11">
    <source>
        <dbReference type="Proteomes" id="UP000242188"/>
    </source>
</evidence>
<evidence type="ECO:0000256" key="7">
    <source>
        <dbReference type="ARBA" id="ARBA00022679"/>
    </source>
</evidence>
<dbReference type="PANTHER" id="PTHR10259">
    <property type="entry name" value="THIOPURINE S-METHYLTRANSFERASE"/>
    <property type="match status" value="1"/>
</dbReference>
<evidence type="ECO:0000256" key="8">
    <source>
        <dbReference type="ARBA" id="ARBA00022691"/>
    </source>
</evidence>
<dbReference type="FunFam" id="3.40.50.150:FF:000101">
    <property type="entry name" value="Thiopurine S-methyltransferase"/>
    <property type="match status" value="1"/>
</dbReference>
<evidence type="ECO:0000256" key="6">
    <source>
        <dbReference type="ARBA" id="ARBA00022603"/>
    </source>
</evidence>
<dbReference type="InterPro" id="IPR029063">
    <property type="entry name" value="SAM-dependent_MTases_sf"/>
</dbReference>
<comment type="catalytic activity">
    <reaction evidence="1">
        <text>S-adenosyl-L-methionine + a thiopurine = S-adenosyl-L-homocysteine + a thiopurine S-methylether.</text>
        <dbReference type="EC" id="2.1.1.67"/>
    </reaction>
</comment>
<gene>
    <name evidence="10" type="ORF">KP79_PYT08033</name>
</gene>
<evidence type="ECO:0000256" key="9">
    <source>
        <dbReference type="SAM" id="MobiDB-lite"/>
    </source>
</evidence>
<organism evidence="10 11">
    <name type="scientific">Mizuhopecten yessoensis</name>
    <name type="common">Japanese scallop</name>
    <name type="synonym">Patinopecten yessoensis</name>
    <dbReference type="NCBI Taxonomy" id="6573"/>
    <lineage>
        <taxon>Eukaryota</taxon>
        <taxon>Metazoa</taxon>
        <taxon>Spiralia</taxon>
        <taxon>Lophotrochozoa</taxon>
        <taxon>Mollusca</taxon>
        <taxon>Bivalvia</taxon>
        <taxon>Autobranchia</taxon>
        <taxon>Pteriomorphia</taxon>
        <taxon>Pectinida</taxon>
        <taxon>Pectinoidea</taxon>
        <taxon>Pectinidae</taxon>
        <taxon>Mizuhopecten</taxon>
    </lineage>
</organism>
<dbReference type="EC" id="2.1.1.67" evidence="4"/>
<protein>
    <recommendedName>
        <fullName evidence="4">thiopurine S-methyltransferase</fullName>
        <ecNumber evidence="4">2.1.1.67</ecNumber>
    </recommendedName>
</protein>
<keyword evidence="6 10" id="KW-0489">Methyltransferase</keyword>
<evidence type="ECO:0000313" key="10">
    <source>
        <dbReference type="EMBL" id="OWF35528.1"/>
    </source>
</evidence>
<accession>A0A210PGA6</accession>
<evidence type="ECO:0000256" key="5">
    <source>
        <dbReference type="ARBA" id="ARBA00022490"/>
    </source>
</evidence>
<evidence type="ECO:0000256" key="3">
    <source>
        <dbReference type="ARBA" id="ARBA00008145"/>
    </source>
</evidence>
<dbReference type="GO" id="GO:0008119">
    <property type="term" value="F:thiopurine S-methyltransferase activity"/>
    <property type="evidence" value="ECO:0007669"/>
    <property type="project" value="UniProtKB-EC"/>
</dbReference>
<dbReference type="InterPro" id="IPR025835">
    <property type="entry name" value="Thiopurine_S-MeTrfase"/>
</dbReference>
<dbReference type="STRING" id="6573.A0A210PGA6"/>
<evidence type="ECO:0000256" key="2">
    <source>
        <dbReference type="ARBA" id="ARBA00004496"/>
    </source>
</evidence>
<keyword evidence="7 10" id="KW-0808">Transferase</keyword>
<comment type="subcellular location">
    <subcellularLocation>
        <location evidence="2">Cytoplasm</location>
    </subcellularLocation>
</comment>
<dbReference type="PANTHER" id="PTHR10259:SF22">
    <property type="entry name" value="THIOPURINE S-METHYLTRANSFERASE"/>
    <property type="match status" value="1"/>
</dbReference>
<dbReference type="SUPFAM" id="SSF53335">
    <property type="entry name" value="S-adenosyl-L-methionine-dependent methyltransferases"/>
    <property type="match status" value="1"/>
</dbReference>
<reference evidence="10 11" key="1">
    <citation type="journal article" date="2017" name="Nat. Ecol. Evol.">
        <title>Scallop genome provides insights into evolution of bilaterian karyotype and development.</title>
        <authorList>
            <person name="Wang S."/>
            <person name="Zhang J."/>
            <person name="Jiao W."/>
            <person name="Li J."/>
            <person name="Xun X."/>
            <person name="Sun Y."/>
            <person name="Guo X."/>
            <person name="Huan P."/>
            <person name="Dong B."/>
            <person name="Zhang L."/>
            <person name="Hu X."/>
            <person name="Sun X."/>
            <person name="Wang J."/>
            <person name="Zhao C."/>
            <person name="Wang Y."/>
            <person name="Wang D."/>
            <person name="Huang X."/>
            <person name="Wang R."/>
            <person name="Lv J."/>
            <person name="Li Y."/>
            <person name="Zhang Z."/>
            <person name="Liu B."/>
            <person name="Lu W."/>
            <person name="Hui Y."/>
            <person name="Liang J."/>
            <person name="Zhou Z."/>
            <person name="Hou R."/>
            <person name="Li X."/>
            <person name="Liu Y."/>
            <person name="Li H."/>
            <person name="Ning X."/>
            <person name="Lin Y."/>
            <person name="Zhao L."/>
            <person name="Xing Q."/>
            <person name="Dou J."/>
            <person name="Li Y."/>
            <person name="Mao J."/>
            <person name="Guo H."/>
            <person name="Dou H."/>
            <person name="Li T."/>
            <person name="Mu C."/>
            <person name="Jiang W."/>
            <person name="Fu Q."/>
            <person name="Fu X."/>
            <person name="Miao Y."/>
            <person name="Liu J."/>
            <person name="Yu Q."/>
            <person name="Li R."/>
            <person name="Liao H."/>
            <person name="Li X."/>
            <person name="Kong Y."/>
            <person name="Jiang Z."/>
            <person name="Chourrout D."/>
            <person name="Li R."/>
            <person name="Bao Z."/>
        </authorList>
    </citation>
    <scope>NUCLEOTIDE SEQUENCE [LARGE SCALE GENOMIC DNA]</scope>
    <source>
        <strain evidence="10 11">PY_sf001</strain>
    </source>
</reference>
<dbReference type="GO" id="GO:0005737">
    <property type="term" value="C:cytoplasm"/>
    <property type="evidence" value="ECO:0007669"/>
    <property type="project" value="UniProtKB-SubCell"/>
</dbReference>
<dbReference type="EMBL" id="NEDP02076722">
    <property type="protein sequence ID" value="OWF35528.1"/>
    <property type="molecule type" value="Genomic_DNA"/>
</dbReference>
<keyword evidence="11" id="KW-1185">Reference proteome</keyword>
<dbReference type="Proteomes" id="UP000242188">
    <property type="component" value="Unassembled WGS sequence"/>
</dbReference>
<name>A0A210PGA6_MIZYE</name>
<dbReference type="PROSITE" id="PS51585">
    <property type="entry name" value="SAM_MT_TPMT"/>
    <property type="match status" value="1"/>
</dbReference>
<dbReference type="OrthoDB" id="276151at2759"/>
<evidence type="ECO:0000256" key="4">
    <source>
        <dbReference type="ARBA" id="ARBA00011905"/>
    </source>
</evidence>
<dbReference type="GO" id="GO:0032259">
    <property type="term" value="P:methylation"/>
    <property type="evidence" value="ECO:0007669"/>
    <property type="project" value="UniProtKB-KW"/>
</dbReference>
<keyword evidence="8" id="KW-0949">S-adenosyl-L-methionine</keyword>
<dbReference type="AlphaFoldDB" id="A0A210PGA6"/>
<proteinExistence type="inferred from homology"/>
<keyword evidence="5" id="KW-0963">Cytoplasm</keyword>
<evidence type="ECO:0000256" key="1">
    <source>
        <dbReference type="ARBA" id="ARBA00000903"/>
    </source>
</evidence>
<dbReference type="PIRSF" id="PIRSF023956">
    <property type="entry name" value="Thiopurine_S-methyltransferase"/>
    <property type="match status" value="1"/>
</dbReference>
<comment type="caution">
    <text evidence="10">The sequence shown here is derived from an EMBL/GenBank/DDBJ whole genome shotgun (WGS) entry which is preliminary data.</text>
</comment>
<feature type="region of interest" description="Disordered" evidence="9">
    <location>
        <begin position="1"/>
        <end position="21"/>
    </location>
</feature>
<dbReference type="Gene3D" id="3.40.50.150">
    <property type="entry name" value="Vaccinia Virus protein VP39"/>
    <property type="match status" value="1"/>
</dbReference>
<sequence>MSNANVIDETRGKSPKVNQFGDYEDTTNMSCKDWNERWGKKQTQFHMPKVHPMLSKCIDRLTDGKKNLRFFVPLCGKSMDLNWLLEQGHEVVGCDCSEAGCKEVFERDSIPYTTEYRQNVKSTLLKATDRKLSLYVGDFFQLQRKELGEFDCVWDRGSLVAVPVKKRQEYADIILSIMTNETRYLLDCFLVNNDIFGGPPFNCTEEEVNKYIGHQCRVEKIEERDAMTNWQKTWGLKSFVEEVYMIRLK</sequence>